<dbReference type="STRING" id="1524460.IX84_25115"/>
<evidence type="ECO:0000313" key="3">
    <source>
        <dbReference type="EMBL" id="KGE85891.1"/>
    </source>
</evidence>
<evidence type="ECO:0000256" key="1">
    <source>
        <dbReference type="SAM" id="Phobius"/>
    </source>
</evidence>
<evidence type="ECO:0000259" key="2">
    <source>
        <dbReference type="Pfam" id="PF19964"/>
    </source>
</evidence>
<sequence>MKPPLSSLAEIRQLAKSGDLTAAFKMLSQAEVPERLEAHRDTIVHNFFANEQSWKTGTVSVEDYNVQQARSARALFDLIDQIGEGPAVRRRRGKWMWAAAGLLILLFLGSLWAYNLKTDKEEPAVKAVTHGNQSPVVTGDNATLNFQNTTVQDSSSHQE</sequence>
<dbReference type="RefSeq" id="WP_044226834.1">
    <property type="nucleotide sequence ID" value="NZ_JBKAGJ010000022.1"/>
</dbReference>
<keyword evidence="1" id="KW-0812">Transmembrane</keyword>
<name>A0A098S1F6_9BACT</name>
<evidence type="ECO:0000313" key="4">
    <source>
        <dbReference type="Proteomes" id="UP000029736"/>
    </source>
</evidence>
<keyword evidence="1" id="KW-0472">Membrane</keyword>
<dbReference type="EMBL" id="JPOS01000083">
    <property type="protein sequence ID" value="KGE85891.1"/>
    <property type="molecule type" value="Genomic_DNA"/>
</dbReference>
<gene>
    <name evidence="3" type="ORF">IX84_25115</name>
</gene>
<dbReference type="Proteomes" id="UP000029736">
    <property type="component" value="Unassembled WGS sequence"/>
</dbReference>
<keyword evidence="1" id="KW-1133">Transmembrane helix</keyword>
<protein>
    <recommendedName>
        <fullName evidence="2">Effector-associated domain-containing protein</fullName>
    </recommendedName>
</protein>
<accession>A0A098S1F6</accession>
<organism evidence="3 4">
    <name type="scientific">Phaeodactylibacter xiamenensis</name>
    <dbReference type="NCBI Taxonomy" id="1524460"/>
    <lineage>
        <taxon>Bacteria</taxon>
        <taxon>Pseudomonadati</taxon>
        <taxon>Bacteroidota</taxon>
        <taxon>Saprospiria</taxon>
        <taxon>Saprospirales</taxon>
        <taxon>Haliscomenobacteraceae</taxon>
        <taxon>Phaeodactylibacter</taxon>
    </lineage>
</organism>
<reference evidence="3 4" key="1">
    <citation type="journal article" date="2014" name="Int. J. Syst. Evol. Microbiol.">
        <title>Phaeodactylibacter xiamenensis gen. nov., sp. nov., a member of the family Saprospiraceae isolated from the marine alga Phaeodactylum tricornutum.</title>
        <authorList>
            <person name="Chen Z.Jr."/>
            <person name="Lei X."/>
            <person name="Lai Q."/>
            <person name="Li Y."/>
            <person name="Zhang B."/>
            <person name="Zhang J."/>
            <person name="Zhang H."/>
            <person name="Yang L."/>
            <person name="Zheng W."/>
            <person name="Tian Y."/>
            <person name="Yu Z."/>
            <person name="Xu H.Jr."/>
            <person name="Zheng T."/>
        </authorList>
    </citation>
    <scope>NUCLEOTIDE SEQUENCE [LARGE SCALE GENOMIC DNA]</scope>
    <source>
        <strain evidence="3 4">KD52</strain>
    </source>
</reference>
<proteinExistence type="predicted"/>
<keyword evidence="4" id="KW-1185">Reference proteome</keyword>
<dbReference type="Pfam" id="PF19964">
    <property type="entry name" value="EAD11"/>
    <property type="match status" value="1"/>
</dbReference>
<feature type="domain" description="Effector-associated" evidence="2">
    <location>
        <begin position="8"/>
        <end position="82"/>
    </location>
</feature>
<dbReference type="InterPro" id="IPR045439">
    <property type="entry name" value="EAD11"/>
</dbReference>
<feature type="transmembrane region" description="Helical" evidence="1">
    <location>
        <begin position="95"/>
        <end position="114"/>
    </location>
</feature>
<comment type="caution">
    <text evidence="3">The sequence shown here is derived from an EMBL/GenBank/DDBJ whole genome shotgun (WGS) entry which is preliminary data.</text>
</comment>
<dbReference type="AlphaFoldDB" id="A0A098S1F6"/>